<dbReference type="SUPFAM" id="SSF103473">
    <property type="entry name" value="MFS general substrate transporter"/>
    <property type="match status" value="1"/>
</dbReference>
<dbReference type="Proteomes" id="UP001631957">
    <property type="component" value="Unassembled WGS sequence"/>
</dbReference>
<keyword evidence="1" id="KW-1133">Transmembrane helix</keyword>
<accession>A0ABW9I8W5</accession>
<gene>
    <name evidence="2" type="ORF">ACKI18_48495</name>
</gene>
<keyword evidence="3" id="KW-1185">Reference proteome</keyword>
<proteinExistence type="predicted"/>
<dbReference type="InterPro" id="IPR036259">
    <property type="entry name" value="MFS_trans_sf"/>
</dbReference>
<organism evidence="2 3">
    <name type="scientific">Streptomyces niveiscabiei</name>
    <dbReference type="NCBI Taxonomy" id="164115"/>
    <lineage>
        <taxon>Bacteria</taxon>
        <taxon>Bacillati</taxon>
        <taxon>Actinomycetota</taxon>
        <taxon>Actinomycetes</taxon>
        <taxon>Kitasatosporales</taxon>
        <taxon>Streptomycetaceae</taxon>
        <taxon>Streptomyces</taxon>
    </lineage>
</organism>
<evidence type="ECO:0000313" key="3">
    <source>
        <dbReference type="Proteomes" id="UP001631957"/>
    </source>
</evidence>
<evidence type="ECO:0000313" key="2">
    <source>
        <dbReference type="EMBL" id="MFM9616291.1"/>
    </source>
</evidence>
<evidence type="ECO:0008006" key="4">
    <source>
        <dbReference type="Google" id="ProtNLM"/>
    </source>
</evidence>
<reference evidence="2 3" key="1">
    <citation type="submission" date="2024-12" db="EMBL/GenBank/DDBJ databases">
        <title>Forecasting of Potato common scab and diversities of Pathogenic streptomyces spp. in china.</title>
        <authorList>
            <person name="Handique U."/>
            <person name="Wu J."/>
        </authorList>
    </citation>
    <scope>NUCLEOTIDE SEQUENCE [LARGE SCALE GENOMIC DNA]</scope>
    <source>
        <strain evidence="2 3">ZRIMU1530</strain>
    </source>
</reference>
<protein>
    <recommendedName>
        <fullName evidence="4">ABC transporter permease</fullName>
    </recommendedName>
</protein>
<evidence type="ECO:0000256" key="1">
    <source>
        <dbReference type="SAM" id="Phobius"/>
    </source>
</evidence>
<keyword evidence="1" id="KW-0812">Transmembrane</keyword>
<dbReference type="RefSeq" id="WP_409135103.1">
    <property type="nucleotide sequence ID" value="NZ_JBJVNI010000465.1"/>
</dbReference>
<feature type="transmembrane region" description="Helical" evidence="1">
    <location>
        <begin position="37"/>
        <end position="61"/>
    </location>
</feature>
<name>A0ABW9I8W5_9ACTN</name>
<sequence>TLSRGGSVSEEDKAWFGKAKTVGIRQAFLPDVLPATLVALFVACCSTCIFGTVGGWLPIYLATEKHWSTAEYSLFYVFWGL</sequence>
<feature type="non-terminal residue" evidence="2">
    <location>
        <position position="81"/>
    </location>
</feature>
<keyword evidence="1" id="KW-0472">Membrane</keyword>
<comment type="caution">
    <text evidence="2">The sequence shown here is derived from an EMBL/GenBank/DDBJ whole genome shotgun (WGS) entry which is preliminary data.</text>
</comment>
<feature type="non-terminal residue" evidence="2">
    <location>
        <position position="1"/>
    </location>
</feature>
<dbReference type="EMBL" id="JBJVNI010000465">
    <property type="protein sequence ID" value="MFM9616291.1"/>
    <property type="molecule type" value="Genomic_DNA"/>
</dbReference>